<dbReference type="EMBL" id="OY731401">
    <property type="protein sequence ID" value="CAJ1950957.1"/>
    <property type="molecule type" value="Genomic_DNA"/>
</dbReference>
<gene>
    <name evidence="1" type="ORF">AYBTSS11_LOCUS14523</name>
</gene>
<name>A0AA86VYE6_9FABA</name>
<protein>
    <submittedName>
        <fullName evidence="1">Uncharacterized protein</fullName>
    </submittedName>
</protein>
<organism evidence="1 2">
    <name type="scientific">Sphenostylis stenocarpa</name>
    <dbReference type="NCBI Taxonomy" id="92480"/>
    <lineage>
        <taxon>Eukaryota</taxon>
        <taxon>Viridiplantae</taxon>
        <taxon>Streptophyta</taxon>
        <taxon>Embryophyta</taxon>
        <taxon>Tracheophyta</taxon>
        <taxon>Spermatophyta</taxon>
        <taxon>Magnoliopsida</taxon>
        <taxon>eudicotyledons</taxon>
        <taxon>Gunneridae</taxon>
        <taxon>Pentapetalae</taxon>
        <taxon>rosids</taxon>
        <taxon>fabids</taxon>
        <taxon>Fabales</taxon>
        <taxon>Fabaceae</taxon>
        <taxon>Papilionoideae</taxon>
        <taxon>50 kb inversion clade</taxon>
        <taxon>NPAAA clade</taxon>
        <taxon>indigoferoid/millettioid clade</taxon>
        <taxon>Phaseoleae</taxon>
        <taxon>Sphenostylis</taxon>
    </lineage>
</organism>
<accession>A0AA86VYE6</accession>
<keyword evidence="2" id="KW-1185">Reference proteome</keyword>
<dbReference type="Gramene" id="rna-AYBTSS11_LOCUS14523">
    <property type="protein sequence ID" value="CAJ1950957.1"/>
    <property type="gene ID" value="gene-AYBTSS11_LOCUS14523"/>
</dbReference>
<sequence>MVRNDRHGTPTSHSLKGGYGPTSLFDLNTNYQFKHLYKFGLVQWHQNQTPNSKGPMRDSHLKVGKKQLLQRVSAFSGP</sequence>
<evidence type="ECO:0000313" key="1">
    <source>
        <dbReference type="EMBL" id="CAJ1950957.1"/>
    </source>
</evidence>
<evidence type="ECO:0000313" key="2">
    <source>
        <dbReference type="Proteomes" id="UP001189624"/>
    </source>
</evidence>
<dbReference type="AlphaFoldDB" id="A0AA86VYE6"/>
<proteinExistence type="predicted"/>
<reference evidence="1" key="1">
    <citation type="submission" date="2023-10" db="EMBL/GenBank/DDBJ databases">
        <authorList>
            <person name="Domelevo Entfellner J.-B."/>
        </authorList>
    </citation>
    <scope>NUCLEOTIDE SEQUENCE</scope>
</reference>
<dbReference type="Proteomes" id="UP001189624">
    <property type="component" value="Chromosome 4"/>
</dbReference>